<keyword evidence="9" id="KW-1185">Reference proteome</keyword>
<dbReference type="InterPro" id="IPR041373">
    <property type="entry name" value="RT_RNaseH"/>
</dbReference>
<dbReference type="FunFam" id="1.10.340.70:FF:000003">
    <property type="entry name" value="Protein CBG25708"/>
    <property type="match status" value="1"/>
</dbReference>
<keyword evidence="2" id="KW-0548">Nucleotidyltransferase</keyword>
<dbReference type="Gene3D" id="3.30.420.10">
    <property type="entry name" value="Ribonuclease H-like superfamily/Ribonuclease H"/>
    <property type="match status" value="1"/>
</dbReference>
<dbReference type="GO" id="GO:0003676">
    <property type="term" value="F:nucleic acid binding"/>
    <property type="evidence" value="ECO:0007669"/>
    <property type="project" value="InterPro"/>
</dbReference>
<dbReference type="PROSITE" id="PS50994">
    <property type="entry name" value="INTEGRASE"/>
    <property type="match status" value="1"/>
</dbReference>
<evidence type="ECO:0000256" key="4">
    <source>
        <dbReference type="ARBA" id="ARBA00022759"/>
    </source>
</evidence>
<dbReference type="InterPro" id="IPR041588">
    <property type="entry name" value="Integrase_H2C2"/>
</dbReference>
<keyword evidence="4" id="KW-0255">Endonuclease</keyword>
<dbReference type="InterPro" id="IPR043128">
    <property type="entry name" value="Rev_trsase/Diguanyl_cyclase"/>
</dbReference>
<proteinExistence type="predicted"/>
<feature type="region of interest" description="Disordered" evidence="7">
    <location>
        <begin position="779"/>
        <end position="831"/>
    </location>
</feature>
<feature type="region of interest" description="Disordered" evidence="7">
    <location>
        <begin position="678"/>
        <end position="711"/>
    </location>
</feature>
<dbReference type="CDD" id="cd09274">
    <property type="entry name" value="RNase_HI_RT_Ty3"/>
    <property type="match status" value="1"/>
</dbReference>
<dbReference type="GO" id="GO:0003964">
    <property type="term" value="F:RNA-directed DNA polymerase activity"/>
    <property type="evidence" value="ECO:0007669"/>
    <property type="project" value="UniProtKB-KW"/>
</dbReference>
<evidence type="ECO:0000256" key="1">
    <source>
        <dbReference type="ARBA" id="ARBA00022679"/>
    </source>
</evidence>
<dbReference type="FunFam" id="3.10.20.370:FF:000001">
    <property type="entry name" value="Retrovirus-related Pol polyprotein from transposon 17.6-like protein"/>
    <property type="match status" value="1"/>
</dbReference>
<dbReference type="InterPro" id="IPR012337">
    <property type="entry name" value="RNaseH-like_sf"/>
</dbReference>
<feature type="compositionally biased region" description="Basic and acidic residues" evidence="7">
    <location>
        <begin position="686"/>
        <end position="711"/>
    </location>
</feature>
<evidence type="ECO:0000313" key="8">
    <source>
        <dbReference type="EMBL" id="CAB4028931.1"/>
    </source>
</evidence>
<dbReference type="InterPro" id="IPR036397">
    <property type="entry name" value="RNaseH_sf"/>
</dbReference>
<sequence length="831" mass="95385">MNNHCMLIVQLPLLHNALGESDRFHLRKQVSDKLEELQSLDIIEPAEGPTSWVSPIVAAPKPHNSDEIRLCGDYRRSNQALLRERHPIPTVDELMEEMSGAVVFSKLDLKAGYHQIVLEENSPSAPRSTRGTKYRRRYYCMGKTQAQHDKNLEALLQRLVVKKLTLNLEKCKFNQPSLWFYGYILSKDGLSADPKKVEAIKNFKTPADVSQLRSFLGLANYCSRFIKDFSTLTAPLRELTTKSCKWSWSTMHEKAFTKVKNAIASDCTMAFCDPNRPTKLTVDASPVGLGAVLAQTQENGQDRCIAYASRSLTPVEARYSQTEKEALAAVWGCERFHLYLVGTQFDLITDHKPLEVIYSPKSKPPLRIERWLLRLQQYKFNINHSVPKSLTLDEIRIATLNDPELQRVTSAVKEDRWNKTESCLSPYRNQHEQLTVSECGVILRNSQIVIPKSLRNRVLSIAHEGHQGIVKTKMLVRSKVWWPGIDKQVEQMVKECIPCQAAVHQSPKCQPPLNMTKLPPHPWHTLNADFCGPFPNGEKLLVVIDAYSRYPEVEVMQSTTTTVVISKLQRIFARHGYPEELITDNGPPFNAVEFTEYLAAHGVHHRRITPYWPQANGEAERFMKTVTKAIRTAHSEGKRWQSELDLFLLNYRSTPHSTTHTSPAELLFNRSIRNKLPSFSSLQHNDGPKEHHVVRDKEEKEKMKVHADRRNNAKESQLKVGDYVLMQVPKDNKLSMPFNPKPFKVIEIKGNMVTARNTERTVTRNVSCFKCLTNYKNASEEDQNDEEDDFDDGIVENQQPTIVEEQQQDQPDLQRRYCLRQNRRPPDFYRS</sequence>
<dbReference type="CDD" id="cd01647">
    <property type="entry name" value="RT_LTR"/>
    <property type="match status" value="1"/>
</dbReference>
<name>A0A7D9LA72_PARCT</name>
<dbReference type="SUPFAM" id="SSF56672">
    <property type="entry name" value="DNA/RNA polymerases"/>
    <property type="match status" value="1"/>
</dbReference>
<dbReference type="EMBL" id="CACRXK020015831">
    <property type="protein sequence ID" value="CAB4028931.1"/>
    <property type="molecule type" value="Genomic_DNA"/>
</dbReference>
<dbReference type="InterPro" id="IPR001584">
    <property type="entry name" value="Integrase_cat-core"/>
</dbReference>
<dbReference type="Proteomes" id="UP001152795">
    <property type="component" value="Unassembled WGS sequence"/>
</dbReference>
<dbReference type="GO" id="GO:0016787">
    <property type="term" value="F:hydrolase activity"/>
    <property type="evidence" value="ECO:0007669"/>
    <property type="project" value="UniProtKB-KW"/>
</dbReference>
<keyword evidence="6" id="KW-0695">RNA-directed DNA polymerase</keyword>
<dbReference type="PANTHER" id="PTHR37984">
    <property type="entry name" value="PROTEIN CBG26694"/>
    <property type="match status" value="1"/>
</dbReference>
<dbReference type="GO" id="GO:0015074">
    <property type="term" value="P:DNA integration"/>
    <property type="evidence" value="ECO:0007669"/>
    <property type="project" value="InterPro"/>
</dbReference>
<dbReference type="PANTHER" id="PTHR37984:SF11">
    <property type="entry name" value="INTEGRASE CATALYTIC DOMAIN-CONTAINING PROTEIN"/>
    <property type="match status" value="1"/>
</dbReference>
<accession>A0A7D9LA72</accession>
<feature type="compositionally biased region" description="Polar residues" evidence="7">
    <location>
        <begin position="796"/>
        <end position="811"/>
    </location>
</feature>
<evidence type="ECO:0000256" key="2">
    <source>
        <dbReference type="ARBA" id="ARBA00022695"/>
    </source>
</evidence>
<evidence type="ECO:0000256" key="3">
    <source>
        <dbReference type="ARBA" id="ARBA00022722"/>
    </source>
</evidence>
<evidence type="ECO:0000256" key="7">
    <source>
        <dbReference type="SAM" id="MobiDB-lite"/>
    </source>
</evidence>
<dbReference type="InterPro" id="IPR050951">
    <property type="entry name" value="Retrovirus_Pol_polyprotein"/>
</dbReference>
<dbReference type="GO" id="GO:0004519">
    <property type="term" value="F:endonuclease activity"/>
    <property type="evidence" value="ECO:0007669"/>
    <property type="project" value="UniProtKB-KW"/>
</dbReference>
<keyword evidence="1" id="KW-0808">Transferase</keyword>
<keyword evidence="3" id="KW-0540">Nuclease</keyword>
<dbReference type="AlphaFoldDB" id="A0A7D9LA72"/>
<evidence type="ECO:0000313" key="9">
    <source>
        <dbReference type="Proteomes" id="UP001152795"/>
    </source>
</evidence>
<dbReference type="Pfam" id="PF17921">
    <property type="entry name" value="Integrase_H2C2"/>
    <property type="match status" value="1"/>
</dbReference>
<dbReference type="Gene3D" id="1.10.340.70">
    <property type="match status" value="1"/>
</dbReference>
<keyword evidence="5" id="KW-0378">Hydrolase</keyword>
<dbReference type="FunFam" id="3.30.420.10:FF:000063">
    <property type="entry name" value="Retrovirus-related Pol polyprotein from transposon 297-like Protein"/>
    <property type="match status" value="1"/>
</dbReference>
<dbReference type="Pfam" id="PF17917">
    <property type="entry name" value="RT_RNaseH"/>
    <property type="match status" value="1"/>
</dbReference>
<evidence type="ECO:0000256" key="6">
    <source>
        <dbReference type="ARBA" id="ARBA00022918"/>
    </source>
</evidence>
<dbReference type="InterPro" id="IPR043502">
    <property type="entry name" value="DNA/RNA_pol_sf"/>
</dbReference>
<organism evidence="8 9">
    <name type="scientific">Paramuricea clavata</name>
    <name type="common">Red gorgonian</name>
    <name type="synonym">Violescent sea-whip</name>
    <dbReference type="NCBI Taxonomy" id="317549"/>
    <lineage>
        <taxon>Eukaryota</taxon>
        <taxon>Metazoa</taxon>
        <taxon>Cnidaria</taxon>
        <taxon>Anthozoa</taxon>
        <taxon>Octocorallia</taxon>
        <taxon>Malacalcyonacea</taxon>
        <taxon>Plexauridae</taxon>
        <taxon>Paramuricea</taxon>
    </lineage>
</organism>
<comment type="caution">
    <text evidence="8">The sequence shown here is derived from an EMBL/GenBank/DDBJ whole genome shotgun (WGS) entry which is preliminary data.</text>
</comment>
<evidence type="ECO:0000256" key="5">
    <source>
        <dbReference type="ARBA" id="ARBA00022801"/>
    </source>
</evidence>
<dbReference type="FunFam" id="3.30.70.270:FF:000026">
    <property type="entry name" value="Transposon Ty3-G Gag-Pol polyprotein"/>
    <property type="match status" value="1"/>
</dbReference>
<gene>
    <name evidence="8" type="ORF">PACLA_8A003460</name>
</gene>
<dbReference type="Gene3D" id="3.30.70.270">
    <property type="match status" value="2"/>
</dbReference>
<dbReference type="SUPFAM" id="SSF53098">
    <property type="entry name" value="Ribonuclease H-like"/>
    <property type="match status" value="1"/>
</dbReference>
<reference evidence="8" key="1">
    <citation type="submission" date="2020-04" db="EMBL/GenBank/DDBJ databases">
        <authorList>
            <person name="Alioto T."/>
            <person name="Alioto T."/>
            <person name="Gomez Garrido J."/>
        </authorList>
    </citation>
    <scope>NUCLEOTIDE SEQUENCE</scope>
    <source>
        <strain evidence="8">A484AB</strain>
    </source>
</reference>
<protein>
    <submittedName>
        <fullName evidence="8">Transposon Tf2-9 poly</fullName>
    </submittedName>
</protein>
<dbReference type="Pfam" id="PF00665">
    <property type="entry name" value="rve"/>
    <property type="match status" value="1"/>
</dbReference>
<feature type="compositionally biased region" description="Acidic residues" evidence="7">
    <location>
        <begin position="780"/>
        <end position="794"/>
    </location>
</feature>